<protein>
    <submittedName>
        <fullName evidence="1">Nucleic acid-binding protein</fullName>
    </submittedName>
</protein>
<dbReference type="Pfam" id="PF11848">
    <property type="entry name" value="DUF3368"/>
    <property type="match status" value="1"/>
</dbReference>
<dbReference type="RefSeq" id="WP_404593233.1">
    <property type="nucleotide sequence ID" value="NZ_JBIYEW010000003.1"/>
</dbReference>
<evidence type="ECO:0000313" key="2">
    <source>
        <dbReference type="Proteomes" id="UP001620520"/>
    </source>
</evidence>
<dbReference type="InterPro" id="IPR021799">
    <property type="entry name" value="PIN-like_prokaryotic"/>
</dbReference>
<dbReference type="Proteomes" id="UP001620520">
    <property type="component" value="Unassembled WGS sequence"/>
</dbReference>
<evidence type="ECO:0000313" key="1">
    <source>
        <dbReference type="EMBL" id="MFK4637267.1"/>
    </source>
</evidence>
<keyword evidence="2" id="KW-1185">Reference proteome</keyword>
<name>A0ABW8MZU2_9MICC</name>
<organism evidence="1 2">
    <name type="scientific">Paenarthrobacter histidinolovorans</name>
    <dbReference type="NCBI Taxonomy" id="43664"/>
    <lineage>
        <taxon>Bacteria</taxon>
        <taxon>Bacillati</taxon>
        <taxon>Actinomycetota</taxon>
        <taxon>Actinomycetes</taxon>
        <taxon>Micrococcales</taxon>
        <taxon>Micrococcaceae</taxon>
        <taxon>Paenarthrobacter</taxon>
    </lineage>
</organism>
<gene>
    <name evidence="1" type="ORF">ABIA52_000156</name>
</gene>
<dbReference type="EMBL" id="JBIYEW010000003">
    <property type="protein sequence ID" value="MFK4637267.1"/>
    <property type="molecule type" value="Genomic_DNA"/>
</dbReference>
<comment type="caution">
    <text evidence="1">The sequence shown here is derived from an EMBL/GenBank/DDBJ whole genome shotgun (WGS) entry which is preliminary data.</text>
</comment>
<accession>A0ABW8MZU2</accession>
<reference evidence="1 2" key="1">
    <citation type="submission" date="2024-10" db="EMBL/GenBank/DDBJ databases">
        <title>Novel secondary metabolite-producing bacteria for plant disease control.</title>
        <authorList>
            <person name="Chevrette M."/>
        </authorList>
    </citation>
    <scope>NUCLEOTIDE SEQUENCE [LARGE SCALE GENOMIC DNA]</scope>
    <source>
        <strain evidence="1 2">J30 TE3557</strain>
    </source>
</reference>
<proteinExistence type="predicted"/>
<sequence length="216" mass="23816">MVAQITILDAGPCITFCAAAKHALLVEVLQRGSNQLHVPDVVDGEITNRGSNRRDFPAATVPNWQWLVSHDHIGIMDSQVSAEDLNALSEAVVKLTGTPLAQRLMESRDLGEVLVIAHAMVRKGRGEDVYVVIDEYRGQKLASKFGLKIIDTPWILSSAVRRGLIADRGEMRKVYDALRQYDAGLIHIDQTRLLGKPLWAQKPTSMSDETPALSEP</sequence>